<dbReference type="InterPro" id="IPR056987">
    <property type="entry name" value="ZMYND8_CC"/>
</dbReference>
<dbReference type="SUPFAM" id="SSF63748">
    <property type="entry name" value="Tudor/PWWP/MBT"/>
    <property type="match status" value="1"/>
</dbReference>
<comment type="caution">
    <text evidence="17">The sequence shown here is derived from an EMBL/GenBank/DDBJ whole genome shotgun (WGS) entry which is preliminary data.</text>
</comment>
<evidence type="ECO:0000256" key="9">
    <source>
        <dbReference type="ARBA" id="ARBA00023117"/>
    </source>
</evidence>
<feature type="region of interest" description="Disordered" evidence="14">
    <location>
        <begin position="1"/>
        <end position="29"/>
    </location>
</feature>
<dbReference type="SMART" id="SM00293">
    <property type="entry name" value="PWWP"/>
    <property type="match status" value="1"/>
</dbReference>
<evidence type="ECO:0000256" key="8">
    <source>
        <dbReference type="ARBA" id="ARBA00023015"/>
    </source>
</evidence>
<feature type="region of interest" description="Disordered" evidence="14">
    <location>
        <begin position="199"/>
        <end position="268"/>
    </location>
</feature>
<feature type="compositionally biased region" description="Basic residues" evidence="14">
    <location>
        <begin position="221"/>
        <end position="238"/>
    </location>
</feature>
<dbReference type="PROSITE" id="PS01360">
    <property type="entry name" value="ZF_MYND_1"/>
    <property type="match status" value="1"/>
</dbReference>
<keyword evidence="11" id="KW-0539">Nucleus</keyword>
<feature type="compositionally biased region" description="Low complexity" evidence="14">
    <location>
        <begin position="161"/>
        <end position="171"/>
    </location>
</feature>
<feature type="compositionally biased region" description="Low complexity" evidence="14">
    <location>
        <begin position="696"/>
        <end position="715"/>
    </location>
</feature>
<dbReference type="InterPro" id="IPR011011">
    <property type="entry name" value="Znf_FYVE_PHD"/>
</dbReference>
<evidence type="ECO:0000313" key="18">
    <source>
        <dbReference type="Proteomes" id="UP001107558"/>
    </source>
</evidence>
<evidence type="ECO:0000256" key="1">
    <source>
        <dbReference type="ARBA" id="ARBA00004123"/>
    </source>
</evidence>
<dbReference type="InterPro" id="IPR000313">
    <property type="entry name" value="PWWP_dom"/>
</dbReference>
<dbReference type="Gene3D" id="6.10.140.2220">
    <property type="match status" value="1"/>
</dbReference>
<dbReference type="SUPFAM" id="SSF47370">
    <property type="entry name" value="Bromodomain"/>
    <property type="match status" value="1"/>
</dbReference>
<feature type="domain" description="PWWP" evidence="15">
    <location>
        <begin position="494"/>
        <end position="546"/>
    </location>
</feature>
<dbReference type="Gene3D" id="1.20.920.10">
    <property type="entry name" value="Bromodomain-like"/>
    <property type="match status" value="1"/>
</dbReference>
<dbReference type="PROSITE" id="PS50865">
    <property type="entry name" value="ZF_MYND_2"/>
    <property type="match status" value="1"/>
</dbReference>
<organism evidence="17 18">
    <name type="scientific">Polypedilum vanderplanki</name>
    <name type="common">Sleeping chironomid midge</name>
    <dbReference type="NCBI Taxonomy" id="319348"/>
    <lineage>
        <taxon>Eukaryota</taxon>
        <taxon>Metazoa</taxon>
        <taxon>Ecdysozoa</taxon>
        <taxon>Arthropoda</taxon>
        <taxon>Hexapoda</taxon>
        <taxon>Insecta</taxon>
        <taxon>Pterygota</taxon>
        <taxon>Neoptera</taxon>
        <taxon>Endopterygota</taxon>
        <taxon>Diptera</taxon>
        <taxon>Nematocera</taxon>
        <taxon>Chironomoidea</taxon>
        <taxon>Chironomidae</taxon>
        <taxon>Chironominae</taxon>
        <taxon>Polypedilum</taxon>
        <taxon>Polypedilum</taxon>
    </lineage>
</organism>
<feature type="compositionally biased region" description="Low complexity" evidence="14">
    <location>
        <begin position="928"/>
        <end position="940"/>
    </location>
</feature>
<keyword evidence="4" id="KW-0479">Metal-binding</keyword>
<feature type="region of interest" description="Disordered" evidence="14">
    <location>
        <begin position="1248"/>
        <end position="1280"/>
    </location>
</feature>
<dbReference type="Pfam" id="PF23460">
    <property type="entry name" value="ZMYND8_CC"/>
    <property type="match status" value="1"/>
</dbReference>
<keyword evidence="7" id="KW-0156">Chromatin regulator</keyword>
<dbReference type="CDD" id="cd20160">
    <property type="entry name" value="PWWP_PRKCBP1"/>
    <property type="match status" value="1"/>
</dbReference>
<sequence>MSTESKRNHTDTSSSRQFALRRSMDSRPEHHGVPVYEVIAQDNINDIHLENSINSKNVPSVKMQRLNNQIPASLVKTVENGLAPDELALISASAGIASSTMIMSTGDEDDEHDIEGGELEETELSLIEKDEVDQMERIIQEDSMQVDSERNDETSSNKMETSNISSNSATSTSNTIYEILLPSKMTREMKNFLKVSEKEIPSKDSGNDSDSTVIITDEIGKKRRKSMSRSRSRNRTSIRSKSVSSRSRKTVNEMLNDEGGDNANAEDLAGDEEDSIGEVPYIAKLIENRAPSAPPKVGWDSFCFKCHTDTAVLSLTCKKCKCSYHRHCARLLSTPIPKVPDDFICIDCIEIDKANKSTVNKYNHPKIEQHMLKQMLTTILEKIRTYPDRDFFENDVQFKSSIKENNQPLIITQMSLKRIEERINSTYYKVSEAFLHDIKQLEHNWTIVDRNKLKSLKLILKFVNTEINEMEACVHCFSNSFVVSNWFTAPCKRPHLLIWAKLKGYPYWPAKVMSLDSTKENADVRFFGAHDRAWVPVSHCLIFSDKDPNKTGKATTPTNNKSKSQKGIADAIKEKDEYIKNMREMYGFRYSFTREILDPDNLQTQLENQLPGLKKDNLTIDDKNQKEKLTLKIIKTSDGTQTIEKTPKINDKDRHPLYRVLSRNEENNEKNEQSRVVKAIILKRNTDNDKEKRLSRNNSLSETSESNFSSVSTASLRRKSIKEVDKRRKSFRKETRSVTPEPDKKRPKTDANTNNTNTANTVVPHQESNKEVSTNKQNIPEGTNEIRQSKEKSTRTVQRSQSFNRSQDKNKKDKTRRLSTLSTPSILNHDSTIKIAPLKPISPQKSTSNLTNKSVSGTSTPVSITSNKNSSKRPSTNLEYNPDVIIKDEPLSDNEEVVQRDQVTINDLAELVNENSRSSTPAKRKNKTIIISTSDNSNDSFQNQISRARKSFPKPIPANLTPDSIRQSQIRTTTAMVYIPQVFSTTSNESSPLSNIQNSSNINLSDSVMHVQTSNQSQTQIMNGNEHVNNFPSSSQSELTHNSRMQNRLPSTNSDVSSLPKLVPKPSGVFTSEGNTFQRESGDVAALFSQNAHRMTDYFKSLLVDTIGAISNGVSDAQNVVLKLENEKLKQQINTLKTENAQKFEKLRKDHMIELTNLKTTYEEKIKSINNAHTEDKVRLIKEIRQQCEIEKQRAIETTRRETKKMTWCSNCNKEARFYCCWNTSYCGPLCQKNHWQQHMKYCTNRNSNNTSEQNASNNKQQVQHHHHQQQPQQQQQHHHIESINVAANVANKAITPPIASSIANLAVNNNNRQMLQQITLSKQPSQISNLPQPPTSHSSNATLSQLENQLLRGTKPQTIITTSRGQQIIQTVLPHIPQQYIIQQQKLPTANSTIPIPPLISTGQNPSNLIVQTVERNNSPQMTVISTTANPNISEIIASQHSGIINVPSSSPATKILNHTVISSNGK</sequence>
<feature type="coiled-coil region" evidence="13">
    <location>
        <begin position="1119"/>
        <end position="1146"/>
    </location>
</feature>
<keyword evidence="10" id="KW-0804">Transcription</keyword>
<evidence type="ECO:0000256" key="3">
    <source>
        <dbReference type="ARBA" id="ARBA00022454"/>
    </source>
</evidence>
<dbReference type="InterPro" id="IPR036427">
    <property type="entry name" value="Bromodomain-like_sf"/>
</dbReference>
<feature type="region of interest" description="Disordered" evidence="14">
    <location>
        <begin position="1024"/>
        <end position="1062"/>
    </location>
</feature>
<evidence type="ECO:0000256" key="10">
    <source>
        <dbReference type="ARBA" id="ARBA00023163"/>
    </source>
</evidence>
<feature type="region of interest" description="Disordered" evidence="14">
    <location>
        <begin position="837"/>
        <end position="878"/>
    </location>
</feature>
<dbReference type="PROSITE" id="PS50812">
    <property type="entry name" value="PWWP"/>
    <property type="match status" value="1"/>
</dbReference>
<feature type="region of interest" description="Disordered" evidence="14">
    <location>
        <begin position="915"/>
        <end position="941"/>
    </location>
</feature>
<feature type="compositionally biased region" description="Polar residues" evidence="14">
    <location>
        <begin position="771"/>
        <end position="781"/>
    </location>
</feature>
<keyword evidence="5 12" id="KW-0863">Zinc-finger</keyword>
<dbReference type="InterPro" id="IPR002893">
    <property type="entry name" value="Znf_MYND"/>
</dbReference>
<feature type="compositionally biased region" description="Basic and acidic residues" evidence="14">
    <location>
        <begin position="721"/>
        <end position="744"/>
    </location>
</feature>
<evidence type="ECO:0000256" key="14">
    <source>
        <dbReference type="SAM" id="MobiDB-lite"/>
    </source>
</evidence>
<dbReference type="EMBL" id="JADBJN010000001">
    <property type="protein sequence ID" value="KAG5680769.1"/>
    <property type="molecule type" value="Genomic_DNA"/>
</dbReference>
<dbReference type="SUPFAM" id="SSF57903">
    <property type="entry name" value="FYVE/PHD zinc finger"/>
    <property type="match status" value="1"/>
</dbReference>
<evidence type="ECO:0000256" key="7">
    <source>
        <dbReference type="ARBA" id="ARBA00022853"/>
    </source>
</evidence>
<feature type="compositionally biased region" description="Basic and acidic residues" evidence="14">
    <location>
        <begin position="1"/>
        <end position="10"/>
    </location>
</feature>
<dbReference type="GO" id="GO:0005737">
    <property type="term" value="C:cytoplasm"/>
    <property type="evidence" value="ECO:0007669"/>
    <property type="project" value="TreeGrafter"/>
</dbReference>
<gene>
    <name evidence="17" type="ORF">PVAND_010256</name>
</gene>
<dbReference type="Pfam" id="PF24324">
    <property type="entry name" value="MYND_ZMYND11_ZMYD8"/>
    <property type="match status" value="1"/>
</dbReference>
<dbReference type="PANTHER" id="PTHR46453">
    <property type="entry name" value="PROTEIN KINASE C-BINDING PROTEIN 1"/>
    <property type="match status" value="1"/>
</dbReference>
<name>A0A9J6CF09_POLVA</name>
<keyword evidence="6" id="KW-0862">Zinc</keyword>
<dbReference type="GO" id="GO:0140006">
    <property type="term" value="F:histone H3 reader activity"/>
    <property type="evidence" value="ECO:0007669"/>
    <property type="project" value="UniProtKB-ARBA"/>
</dbReference>
<dbReference type="Pfam" id="PF00855">
    <property type="entry name" value="PWWP"/>
    <property type="match status" value="1"/>
</dbReference>
<evidence type="ECO:0000256" key="5">
    <source>
        <dbReference type="ARBA" id="ARBA00022771"/>
    </source>
</evidence>
<dbReference type="Gene3D" id="2.30.30.140">
    <property type="match status" value="1"/>
</dbReference>
<feature type="domain" description="MYND-type" evidence="16">
    <location>
        <begin position="1209"/>
        <end position="1243"/>
    </location>
</feature>
<feature type="compositionally biased region" description="Polar residues" evidence="14">
    <location>
        <begin position="843"/>
        <end position="878"/>
    </location>
</feature>
<keyword evidence="3" id="KW-0158">Chromosome</keyword>
<dbReference type="OrthoDB" id="7791001at2759"/>
<dbReference type="SUPFAM" id="SSF144232">
    <property type="entry name" value="HIT/MYND zinc finger-like"/>
    <property type="match status" value="1"/>
</dbReference>
<dbReference type="InterPro" id="IPR057053">
    <property type="entry name" value="MYND_ZMYND11_ZMYD8"/>
</dbReference>
<evidence type="ECO:0000256" key="11">
    <source>
        <dbReference type="ARBA" id="ARBA00023242"/>
    </source>
</evidence>
<feature type="compositionally biased region" description="Polar residues" evidence="14">
    <location>
        <begin position="1248"/>
        <end position="1260"/>
    </location>
</feature>
<feature type="compositionally biased region" description="Low complexity" evidence="14">
    <location>
        <begin position="750"/>
        <end position="761"/>
    </location>
</feature>
<dbReference type="GO" id="GO:0003714">
    <property type="term" value="F:transcription corepressor activity"/>
    <property type="evidence" value="ECO:0007669"/>
    <property type="project" value="TreeGrafter"/>
</dbReference>
<keyword evidence="18" id="KW-1185">Reference proteome</keyword>
<dbReference type="PANTHER" id="PTHR46453:SF5">
    <property type="entry name" value="PROTEIN KINASE C-BINDING PROTEIN 1 ISOFORM X1"/>
    <property type="match status" value="1"/>
</dbReference>
<dbReference type="GO" id="GO:0005694">
    <property type="term" value="C:chromosome"/>
    <property type="evidence" value="ECO:0007669"/>
    <property type="project" value="UniProtKB-SubCell"/>
</dbReference>
<dbReference type="GO" id="GO:0008270">
    <property type="term" value="F:zinc ion binding"/>
    <property type="evidence" value="ECO:0007669"/>
    <property type="project" value="UniProtKB-KW"/>
</dbReference>
<evidence type="ECO:0000256" key="13">
    <source>
        <dbReference type="SAM" id="Coils"/>
    </source>
</evidence>
<keyword evidence="9" id="KW-0103">Bromodomain</keyword>
<keyword evidence="8" id="KW-0805">Transcription regulation</keyword>
<reference evidence="17" key="1">
    <citation type="submission" date="2021-03" db="EMBL/GenBank/DDBJ databases">
        <title>Chromosome level genome of the anhydrobiotic midge Polypedilum vanderplanki.</title>
        <authorList>
            <person name="Yoshida Y."/>
            <person name="Kikawada T."/>
            <person name="Gusev O."/>
        </authorList>
    </citation>
    <scope>NUCLEOTIDE SEQUENCE</scope>
    <source>
        <strain evidence="17">NIAS01</strain>
        <tissue evidence="17">Whole body or cell culture</tissue>
    </source>
</reference>
<evidence type="ECO:0000256" key="4">
    <source>
        <dbReference type="ARBA" id="ARBA00022723"/>
    </source>
</evidence>
<evidence type="ECO:0000256" key="12">
    <source>
        <dbReference type="PROSITE-ProRule" id="PRU00134"/>
    </source>
</evidence>
<feature type="compositionally biased region" description="Polar residues" evidence="14">
    <location>
        <begin position="795"/>
        <end position="805"/>
    </location>
</feature>
<comment type="subcellular location">
    <subcellularLocation>
        <location evidence="2">Chromosome</location>
    </subcellularLocation>
    <subcellularLocation>
        <location evidence="1">Nucleus</location>
    </subcellularLocation>
</comment>
<protein>
    <submittedName>
        <fullName evidence="17">Uncharacterized protein</fullName>
    </submittedName>
</protein>
<feature type="region of interest" description="Disordered" evidence="14">
    <location>
        <begin position="688"/>
        <end position="825"/>
    </location>
</feature>
<evidence type="ECO:0000256" key="2">
    <source>
        <dbReference type="ARBA" id="ARBA00004286"/>
    </source>
</evidence>
<evidence type="ECO:0000256" key="6">
    <source>
        <dbReference type="ARBA" id="ARBA00022833"/>
    </source>
</evidence>
<feature type="compositionally biased region" description="Polar residues" evidence="14">
    <location>
        <begin position="1024"/>
        <end position="1057"/>
    </location>
</feature>
<accession>A0A9J6CF09</accession>
<keyword evidence="13" id="KW-0175">Coiled coil</keyword>
<dbReference type="GO" id="GO:0005634">
    <property type="term" value="C:nucleus"/>
    <property type="evidence" value="ECO:0007669"/>
    <property type="project" value="UniProtKB-SubCell"/>
</dbReference>
<dbReference type="Proteomes" id="UP001107558">
    <property type="component" value="Chromosome 1"/>
</dbReference>
<evidence type="ECO:0000313" key="17">
    <source>
        <dbReference type="EMBL" id="KAG5680769.1"/>
    </source>
</evidence>
<feature type="region of interest" description="Disordered" evidence="14">
    <location>
        <begin position="140"/>
        <end position="171"/>
    </location>
</feature>
<evidence type="ECO:0000259" key="16">
    <source>
        <dbReference type="PROSITE" id="PS50865"/>
    </source>
</evidence>
<proteinExistence type="predicted"/>
<dbReference type="FunFam" id="6.10.140.2220:FF:000002">
    <property type="entry name" value="Protein kinase C-binding protein 1 isoform C"/>
    <property type="match status" value="1"/>
</dbReference>
<evidence type="ECO:0000259" key="15">
    <source>
        <dbReference type="PROSITE" id="PS50812"/>
    </source>
</evidence>